<sequence>MFSNKGGVSAKTSKDSSDMISEQKKERNAAKISDMGVAIDEKSSDDSFEKYFSKELDLEEDEVPIVLHELNDSALNYIAREAYDKALVLLQKAQAIIEQLNLEKSRADKFLMLTILHNMAMCYQKIGALEECSLYLEGCLMNVASCFADDLSEAPEEKLKKLKYECKAHMQVCALLSQLHRHKEALIHAKIAISISHYLVKDVHKLVKYYVERMKPNPDEKMINLDNEKDSTGEGNNSIPKKHIDFLYESQLSLLAKTSMKLFPIAEELENRLVPENIVLKELFDDTDHEEIRQQQNNNPKTTEDFNTVFDKVDMRNLLGYLNQSDWIWSLNIGNIMQISPLTMQDIYTTSSIEYELSRELVLEKICFLAVSYFCVSTELRFIVQMKQDDEITDPAMKRRESEYFHGKALDIAAGFLPSECPLVSHILMSYQKHHAPSQQVINEGEEYKEDLKVIRPLQGIESNKHQPIVRANRDADYTVNPPTDSLINYLSHLHRITDSLVPKGSPNKSPSKAVCVSKVTQTQPVQGFPHKNSKILSELKLDKEQQDLALVKASRSNDSFEGKPIGQSRKSSGHARRKSGVKAPKHKHNKSVAEKVDDDDMDKIIHDLKYFKEHMQANKRTNKGNNRVVNKEANGSAPKKGKESVGESGENTTAASQQASRPRTSRGNLSKSKGDKKDANRGSSAMGFHSSNPQQLFYNNITNSKGIHHRSVNEGIDTSNVKKRKHGQGRVSPSPFLRHHQHQPSAVIKVKSKRTPNTNSQKRGLTSKTRPQSATLKKKGRKSAERLRKKESTAQRMHEIKNSFNPHINSKLFNYSKDESIVKNISESLIHNKNNSFNQEEILRNKLFKKNLGVVKKGEVKIQMMPNKGITNKKSGNKFVMYKRPENGIMPKTYNGVIYADNGPKVVNTSMGKGAFGKSSIHVSKKKYDKIAATQSKKNKHKRSATPSLTVPQRTLSQKLR</sequence>
<dbReference type="SUPFAM" id="SSF48452">
    <property type="entry name" value="TPR-like"/>
    <property type="match status" value="1"/>
</dbReference>
<evidence type="ECO:0000256" key="1">
    <source>
        <dbReference type="SAM" id="MobiDB-lite"/>
    </source>
</evidence>
<feature type="region of interest" description="Disordered" evidence="1">
    <location>
        <begin position="616"/>
        <end position="697"/>
    </location>
</feature>
<feature type="compositionally biased region" description="Polar residues" evidence="1">
    <location>
        <begin position="650"/>
        <end position="672"/>
    </location>
</feature>
<reference evidence="2" key="1">
    <citation type="submission" date="2023-07" db="EMBL/GenBank/DDBJ databases">
        <authorList>
            <consortium name="AG Swart"/>
            <person name="Singh M."/>
            <person name="Singh A."/>
            <person name="Seah K."/>
            <person name="Emmerich C."/>
        </authorList>
    </citation>
    <scope>NUCLEOTIDE SEQUENCE</scope>
    <source>
        <strain evidence="2">DP1</strain>
    </source>
</reference>
<dbReference type="Gene3D" id="1.25.40.10">
    <property type="entry name" value="Tetratricopeptide repeat domain"/>
    <property type="match status" value="1"/>
</dbReference>
<evidence type="ECO:0000313" key="2">
    <source>
        <dbReference type="EMBL" id="CAI2382427.1"/>
    </source>
</evidence>
<comment type="caution">
    <text evidence="2">The sequence shown here is derived from an EMBL/GenBank/DDBJ whole genome shotgun (WGS) entry which is preliminary data.</text>
</comment>
<feature type="region of interest" description="Disordered" evidence="1">
    <location>
        <begin position="710"/>
        <end position="800"/>
    </location>
</feature>
<dbReference type="EMBL" id="CAMPGE010024603">
    <property type="protein sequence ID" value="CAI2382427.1"/>
    <property type="molecule type" value="Genomic_DNA"/>
</dbReference>
<protein>
    <submittedName>
        <fullName evidence="2">Uncharacterized protein</fullName>
    </submittedName>
</protein>
<dbReference type="Proteomes" id="UP001295684">
    <property type="component" value="Unassembled WGS sequence"/>
</dbReference>
<feature type="compositionally biased region" description="Basic residues" evidence="1">
    <location>
        <begin position="572"/>
        <end position="591"/>
    </location>
</feature>
<feature type="region of interest" description="Disordered" evidence="1">
    <location>
        <begin position="1"/>
        <end position="32"/>
    </location>
</feature>
<dbReference type="InterPro" id="IPR011990">
    <property type="entry name" value="TPR-like_helical_dom_sf"/>
</dbReference>
<feature type="compositionally biased region" description="Polar residues" evidence="1">
    <location>
        <begin position="946"/>
        <end position="962"/>
    </location>
</feature>
<proteinExistence type="predicted"/>
<dbReference type="AlphaFoldDB" id="A0AAD1Y3Y7"/>
<gene>
    <name evidence="2" type="ORF">ECRASSUSDP1_LOCUS23900</name>
</gene>
<organism evidence="2 3">
    <name type="scientific">Euplotes crassus</name>
    <dbReference type="NCBI Taxonomy" id="5936"/>
    <lineage>
        <taxon>Eukaryota</taxon>
        <taxon>Sar</taxon>
        <taxon>Alveolata</taxon>
        <taxon>Ciliophora</taxon>
        <taxon>Intramacronucleata</taxon>
        <taxon>Spirotrichea</taxon>
        <taxon>Hypotrichia</taxon>
        <taxon>Euplotida</taxon>
        <taxon>Euplotidae</taxon>
        <taxon>Moneuplotes</taxon>
    </lineage>
</organism>
<feature type="compositionally biased region" description="Basic and acidic residues" evidence="1">
    <location>
        <begin position="12"/>
        <end position="29"/>
    </location>
</feature>
<keyword evidence="3" id="KW-1185">Reference proteome</keyword>
<accession>A0AAD1Y3Y7</accession>
<feature type="region of interest" description="Disordered" evidence="1">
    <location>
        <begin position="554"/>
        <end position="599"/>
    </location>
</feature>
<evidence type="ECO:0000313" key="3">
    <source>
        <dbReference type="Proteomes" id="UP001295684"/>
    </source>
</evidence>
<feature type="compositionally biased region" description="Basic and acidic residues" evidence="1">
    <location>
        <begin position="783"/>
        <end position="800"/>
    </location>
</feature>
<feature type="region of interest" description="Disordered" evidence="1">
    <location>
        <begin position="929"/>
        <end position="962"/>
    </location>
</feature>
<name>A0AAD1Y3Y7_EUPCR</name>
<feature type="compositionally biased region" description="Polar residues" evidence="1">
    <location>
        <begin position="756"/>
        <end position="776"/>
    </location>
</feature>